<dbReference type="EMBL" id="CAJVPK010000013">
    <property type="protein sequence ID" value="CAG8433286.1"/>
    <property type="molecule type" value="Genomic_DNA"/>
</dbReference>
<evidence type="ECO:0000256" key="1">
    <source>
        <dbReference type="ARBA" id="ARBA00022631"/>
    </source>
</evidence>
<comment type="caution">
    <text evidence="3">The sequence shown here is derived from an EMBL/GenBank/DDBJ whole genome shotgun (WGS) entry which is preliminary data.</text>
</comment>
<dbReference type="Gene3D" id="1.10.3330.10">
    <property type="entry name" value="Oxo-4-hydroxy-4-carboxy-5-ureidoimidazoline decarboxylase"/>
    <property type="match status" value="1"/>
</dbReference>
<dbReference type="Pfam" id="PF09349">
    <property type="entry name" value="OHCU_decarbox"/>
    <property type="match status" value="1"/>
</dbReference>
<name>A0A9N8YI44_9GLOM</name>
<evidence type="ECO:0000313" key="3">
    <source>
        <dbReference type="EMBL" id="CAG8433286.1"/>
    </source>
</evidence>
<evidence type="ECO:0000313" key="4">
    <source>
        <dbReference type="Proteomes" id="UP000789706"/>
    </source>
</evidence>
<dbReference type="GO" id="GO:0006144">
    <property type="term" value="P:purine nucleobase metabolic process"/>
    <property type="evidence" value="ECO:0007669"/>
    <property type="project" value="UniProtKB-KW"/>
</dbReference>
<dbReference type="PANTHER" id="PTHR37987:SF1">
    <property type="entry name" value="OXO-4-HYDROXY-4-CARBOXY-5-UREIDOIMIDAZOLINE DECARBOXYLASE DOMAIN-CONTAINING PROTEIN"/>
    <property type="match status" value="1"/>
</dbReference>
<dbReference type="OrthoDB" id="5398391at2759"/>
<dbReference type="Proteomes" id="UP000789706">
    <property type="component" value="Unassembled WGS sequence"/>
</dbReference>
<reference evidence="3" key="1">
    <citation type="submission" date="2021-06" db="EMBL/GenBank/DDBJ databases">
        <authorList>
            <person name="Kallberg Y."/>
            <person name="Tangrot J."/>
            <person name="Rosling A."/>
        </authorList>
    </citation>
    <scope>NUCLEOTIDE SEQUENCE</scope>
    <source>
        <strain evidence="3">AZ414A</strain>
    </source>
</reference>
<sequence length="200" mass="23233">MSELPSLPPISELNLQDYNTFNSSINILFEPSPPLAIILYTFRPFESYTSLISTATKIIFENGSLTYKQKLEIINAHPRLGENKKKLSAMSLKEQGYSKTSSNELKEVNEKTSNVLDEVVNKKLRELNEVYEQKYGFKFVIFVNDRTREEIIPILEEKIKNGNKEDELNRGLEDMMKIAFDRLKKLNLEDIMNITFEEIK</sequence>
<dbReference type="PANTHER" id="PTHR37987">
    <property type="entry name" value="CHROMOSOME 9, WHOLE GENOME SHOTGUN SEQUENCE"/>
    <property type="match status" value="1"/>
</dbReference>
<organism evidence="3 4">
    <name type="scientific">Diversispora eburnea</name>
    <dbReference type="NCBI Taxonomy" id="1213867"/>
    <lineage>
        <taxon>Eukaryota</taxon>
        <taxon>Fungi</taxon>
        <taxon>Fungi incertae sedis</taxon>
        <taxon>Mucoromycota</taxon>
        <taxon>Glomeromycotina</taxon>
        <taxon>Glomeromycetes</taxon>
        <taxon>Diversisporales</taxon>
        <taxon>Diversisporaceae</taxon>
        <taxon>Diversispora</taxon>
    </lineage>
</organism>
<gene>
    <name evidence="3" type="ORF">DEBURN_LOCUS417</name>
</gene>
<evidence type="ECO:0000259" key="2">
    <source>
        <dbReference type="Pfam" id="PF09349"/>
    </source>
</evidence>
<dbReference type="InterPro" id="IPR036778">
    <property type="entry name" value="OHCU_decarboxylase_sf"/>
</dbReference>
<protein>
    <submittedName>
        <fullName evidence="3">4167_t:CDS:1</fullName>
    </submittedName>
</protein>
<feature type="domain" description="Oxo-4-hydroxy-4-carboxy-5-ureidoimidazoline decarboxylase" evidence="2">
    <location>
        <begin position="17"/>
        <end position="184"/>
    </location>
</feature>
<keyword evidence="1" id="KW-0659">Purine metabolism</keyword>
<dbReference type="SUPFAM" id="SSF158694">
    <property type="entry name" value="UraD-Like"/>
    <property type="match status" value="1"/>
</dbReference>
<proteinExistence type="predicted"/>
<dbReference type="AlphaFoldDB" id="A0A9N8YI44"/>
<keyword evidence="4" id="KW-1185">Reference proteome</keyword>
<dbReference type="InterPro" id="IPR018020">
    <property type="entry name" value="OHCU_decarboxylase"/>
</dbReference>
<accession>A0A9N8YI44</accession>